<dbReference type="InterPro" id="IPR007803">
    <property type="entry name" value="Asp/Arg/Pro-Hydrxlase"/>
</dbReference>
<evidence type="ECO:0000256" key="1">
    <source>
        <dbReference type="ARBA" id="ARBA00007730"/>
    </source>
</evidence>
<dbReference type="Gene3D" id="2.60.120.330">
    <property type="entry name" value="B-lactam Antibiotic, Isopenicillin N Synthase, Chain"/>
    <property type="match status" value="1"/>
</dbReference>
<dbReference type="RefSeq" id="WP_142789178.1">
    <property type="nucleotide sequence ID" value="NZ_VHJK01000002.1"/>
</dbReference>
<evidence type="ECO:0000256" key="3">
    <source>
        <dbReference type="ARBA" id="ARBA00023002"/>
    </source>
</evidence>
<reference evidence="5 6" key="1">
    <citation type="submission" date="2019-06" db="EMBL/GenBank/DDBJ databases">
        <title>Erythrobacter insulae sp. nov., isolated from a tidal flat.</title>
        <authorList>
            <person name="Yoon J.-H."/>
        </authorList>
    </citation>
    <scope>NUCLEOTIDE SEQUENCE [LARGE SCALE GENOMIC DNA]</scope>
    <source>
        <strain evidence="5 6">JBTF-M21</strain>
    </source>
</reference>
<dbReference type="InterPro" id="IPR051821">
    <property type="entry name" value="Asp/Asn_beta-hydroxylase"/>
</dbReference>
<dbReference type="Proteomes" id="UP000316343">
    <property type="component" value="Unassembled WGS sequence"/>
</dbReference>
<dbReference type="OrthoDB" id="21665at2"/>
<feature type="domain" description="Aspartyl/asparaginy/proline hydroxylase" evidence="4">
    <location>
        <begin position="59"/>
        <end position="214"/>
    </location>
</feature>
<organism evidence="5 6">
    <name type="scientific">Erythrobacter insulae</name>
    <dbReference type="NCBI Taxonomy" id="2584124"/>
    <lineage>
        <taxon>Bacteria</taxon>
        <taxon>Pseudomonadati</taxon>
        <taxon>Pseudomonadota</taxon>
        <taxon>Alphaproteobacteria</taxon>
        <taxon>Sphingomonadales</taxon>
        <taxon>Erythrobacteraceae</taxon>
        <taxon>Erythrobacter/Porphyrobacter group</taxon>
        <taxon>Erythrobacter</taxon>
    </lineage>
</organism>
<sequence>MGLSNTLGLLSNDPGRPLHYRFFKRQRHRVNDQIAKSSLISNEAVFAPETFEWPQKVANHWQAIRDEAQAIYRHRDAIPPLREISPDHRGIVKDNAWRSFFLIGYGHRQEQNIARAPRTAELVSQIPGLNSAFFSILAPGSEITPHRGVTKAFITAHLGLVVPIRREKCWMRVGDHRLNWANGEWTIFDDTYEHEVKNETDETRIILLCQVERPLRAPGSWLAAGLMGYVRRSHFVREAKDNLTDWETAYAKAEREIA</sequence>
<accession>A0A547P6Y6</accession>
<protein>
    <submittedName>
        <fullName evidence="5">Aspartyl/asparaginyl beta-hydroxylase domain-containing protein</fullName>
    </submittedName>
</protein>
<comment type="caution">
    <text evidence="5">The sequence shown here is derived from an EMBL/GenBank/DDBJ whole genome shotgun (WGS) entry which is preliminary data.</text>
</comment>
<dbReference type="EMBL" id="VHJK01000002">
    <property type="protein sequence ID" value="TRD09888.1"/>
    <property type="molecule type" value="Genomic_DNA"/>
</dbReference>
<dbReference type="InterPro" id="IPR027443">
    <property type="entry name" value="IPNS-like_sf"/>
</dbReference>
<keyword evidence="3" id="KW-0560">Oxidoreductase</keyword>
<evidence type="ECO:0000256" key="2">
    <source>
        <dbReference type="ARBA" id="ARBA00022964"/>
    </source>
</evidence>
<evidence type="ECO:0000259" key="4">
    <source>
        <dbReference type="Pfam" id="PF05118"/>
    </source>
</evidence>
<evidence type="ECO:0000313" key="6">
    <source>
        <dbReference type="Proteomes" id="UP000316343"/>
    </source>
</evidence>
<proteinExistence type="inferred from homology"/>
<dbReference type="PANTHER" id="PTHR46332">
    <property type="entry name" value="ASPARTATE BETA-HYDROXYLASE DOMAIN-CONTAINING PROTEIN 2"/>
    <property type="match status" value="1"/>
</dbReference>
<name>A0A547P6Y6_9SPHN</name>
<dbReference type="Pfam" id="PF05118">
    <property type="entry name" value="Asp_Arg_Hydrox"/>
    <property type="match status" value="1"/>
</dbReference>
<dbReference type="AlphaFoldDB" id="A0A547P6Y6"/>
<keyword evidence="6" id="KW-1185">Reference proteome</keyword>
<comment type="similarity">
    <text evidence="1">Belongs to the aspartyl/asparaginyl beta-hydroxylase family.</text>
</comment>
<dbReference type="PANTHER" id="PTHR46332:SF5">
    <property type="entry name" value="ASPARTATE BETA-HYDROXYLASE DOMAIN CONTAINING 2"/>
    <property type="match status" value="1"/>
</dbReference>
<dbReference type="GO" id="GO:0051213">
    <property type="term" value="F:dioxygenase activity"/>
    <property type="evidence" value="ECO:0007669"/>
    <property type="project" value="UniProtKB-KW"/>
</dbReference>
<dbReference type="SUPFAM" id="SSF51197">
    <property type="entry name" value="Clavaminate synthase-like"/>
    <property type="match status" value="1"/>
</dbReference>
<keyword evidence="2" id="KW-0223">Dioxygenase</keyword>
<gene>
    <name evidence="5" type="ORF">FGU71_12820</name>
</gene>
<evidence type="ECO:0000313" key="5">
    <source>
        <dbReference type="EMBL" id="TRD09888.1"/>
    </source>
</evidence>